<accession>A0ABY4HEJ7</accession>
<gene>
    <name evidence="2" type="ORF">MUO15_04815</name>
</gene>
<sequence length="108" mass="12159">MKFSFFNFLLSAIWSILFALFLFVDAFSLFIFNIISSTGVDPATNFWVNHVTVFLYISLIVFTINLIGLVRSSDKTAIYIFPLVLSSSTVLLDLFLVLIASYTISPSQ</sequence>
<evidence type="ECO:0000256" key="1">
    <source>
        <dbReference type="SAM" id="Phobius"/>
    </source>
</evidence>
<dbReference type="EMBL" id="CP095075">
    <property type="protein sequence ID" value="UOR12838.1"/>
    <property type="molecule type" value="Genomic_DNA"/>
</dbReference>
<dbReference type="RefSeq" id="WP_245033931.1">
    <property type="nucleotide sequence ID" value="NZ_CP095075.1"/>
</dbReference>
<reference evidence="2" key="1">
    <citation type="submission" date="2022-04" db="EMBL/GenBank/DDBJ databases">
        <title>Halobacillus sp. isolated from saltern.</title>
        <authorList>
            <person name="Won M."/>
            <person name="Lee C.-M."/>
            <person name="Woen H.-Y."/>
            <person name="Kwon S.-W."/>
        </authorList>
    </citation>
    <scope>NUCLEOTIDE SEQUENCE</scope>
    <source>
        <strain evidence="2">SSHM10-5</strain>
    </source>
</reference>
<dbReference type="Proteomes" id="UP000830326">
    <property type="component" value="Chromosome"/>
</dbReference>
<evidence type="ECO:0000313" key="3">
    <source>
        <dbReference type="Proteomes" id="UP000830326"/>
    </source>
</evidence>
<keyword evidence="1" id="KW-0812">Transmembrane</keyword>
<feature type="transmembrane region" description="Helical" evidence="1">
    <location>
        <begin position="12"/>
        <end position="35"/>
    </location>
</feature>
<feature type="transmembrane region" description="Helical" evidence="1">
    <location>
        <begin position="47"/>
        <end position="70"/>
    </location>
</feature>
<evidence type="ECO:0000313" key="2">
    <source>
        <dbReference type="EMBL" id="UOR12838.1"/>
    </source>
</evidence>
<keyword evidence="1" id="KW-0472">Membrane</keyword>
<keyword evidence="3" id="KW-1185">Reference proteome</keyword>
<proteinExistence type="predicted"/>
<organism evidence="2 3">
    <name type="scientific">Halobacillus amylolyticus</name>
    <dbReference type="NCBI Taxonomy" id="2932259"/>
    <lineage>
        <taxon>Bacteria</taxon>
        <taxon>Bacillati</taxon>
        <taxon>Bacillota</taxon>
        <taxon>Bacilli</taxon>
        <taxon>Bacillales</taxon>
        <taxon>Bacillaceae</taxon>
        <taxon>Halobacillus</taxon>
    </lineage>
</organism>
<protein>
    <submittedName>
        <fullName evidence="2">Uncharacterized protein</fullName>
    </submittedName>
</protein>
<feature type="transmembrane region" description="Helical" evidence="1">
    <location>
        <begin position="77"/>
        <end position="104"/>
    </location>
</feature>
<keyword evidence="1" id="KW-1133">Transmembrane helix</keyword>
<name>A0ABY4HEJ7_9BACI</name>